<dbReference type="SUPFAM" id="SSF53756">
    <property type="entry name" value="UDP-Glycosyltransferase/glycogen phosphorylase"/>
    <property type="match status" value="1"/>
</dbReference>
<dbReference type="Proteomes" id="UP000069241">
    <property type="component" value="Chromosome"/>
</dbReference>
<gene>
    <name evidence="2" type="ORF">AXF13_10775</name>
</gene>
<accession>A0A109W4K3</accession>
<dbReference type="KEGG" id="dfi:AXF13_10775"/>
<dbReference type="PANTHER" id="PTHR12526:SF627">
    <property type="entry name" value="D-RHAMNOSYLTRANSFERASE WBPZ"/>
    <property type="match status" value="1"/>
</dbReference>
<name>A0A109W4K3_9BACT</name>
<keyword evidence="3" id="KW-1185">Reference proteome</keyword>
<organism evidence="2 3">
    <name type="scientific">Desulfovibrio fairfieldensis</name>
    <dbReference type="NCBI Taxonomy" id="44742"/>
    <lineage>
        <taxon>Bacteria</taxon>
        <taxon>Pseudomonadati</taxon>
        <taxon>Thermodesulfobacteriota</taxon>
        <taxon>Desulfovibrionia</taxon>
        <taxon>Desulfovibrionales</taxon>
        <taxon>Desulfovibrionaceae</taxon>
        <taxon>Desulfovibrio</taxon>
    </lineage>
</organism>
<dbReference type="EMBL" id="CP014229">
    <property type="protein sequence ID" value="AMD90561.1"/>
    <property type="molecule type" value="Genomic_DNA"/>
</dbReference>
<evidence type="ECO:0000313" key="2">
    <source>
        <dbReference type="EMBL" id="AMD90561.1"/>
    </source>
</evidence>
<dbReference type="InterPro" id="IPR001296">
    <property type="entry name" value="Glyco_trans_1"/>
</dbReference>
<evidence type="ECO:0000259" key="1">
    <source>
        <dbReference type="Pfam" id="PF00534"/>
    </source>
</evidence>
<evidence type="ECO:0000313" key="3">
    <source>
        <dbReference type="Proteomes" id="UP000069241"/>
    </source>
</evidence>
<dbReference type="Gene3D" id="3.40.50.2000">
    <property type="entry name" value="Glycogen Phosphorylase B"/>
    <property type="match status" value="2"/>
</dbReference>
<dbReference type="AlphaFoldDB" id="A0A109W4K3"/>
<dbReference type="GO" id="GO:0016757">
    <property type="term" value="F:glycosyltransferase activity"/>
    <property type="evidence" value="ECO:0007669"/>
    <property type="project" value="InterPro"/>
</dbReference>
<protein>
    <recommendedName>
        <fullName evidence="1">Glycosyl transferase family 1 domain-containing protein</fullName>
    </recommendedName>
</protein>
<dbReference type="PANTHER" id="PTHR12526">
    <property type="entry name" value="GLYCOSYLTRANSFERASE"/>
    <property type="match status" value="1"/>
</dbReference>
<dbReference type="Pfam" id="PF00534">
    <property type="entry name" value="Glycos_transf_1"/>
    <property type="match status" value="1"/>
</dbReference>
<proteinExistence type="predicted"/>
<sequence length="348" mass="39114">MRDRILRSNPDVFISPSSFNNILFWSAVLRSTGIPLLYSEHNNPWRIEQERWNPEERKAALWAADAVHLLMPQFLDSVPTALRSKCRIIANPVPAPPAIPSQKHAPCILSLGRLAAVKQIPMLVRAFALLAAEFPLWELHIWGIGSDEKNIRKAIAATRCASRIFLHGITRQPAQQFAQADIFCIPSRFEGLPLTVVEAFSHGVPVVGFADCSGVNGLVRPNQNGLLAVEMTDTSLAACLRHLMADANARQYMGQVAQKDAQLFSPAIIYDQWERLLCETAASKGQTQLQKMDVCSPMSSLDEESWCNTMRKLCARKNLLLRDSQLLRRIIWRHPRLKALLKRLLQKA</sequence>
<dbReference type="STRING" id="44742.AXF13_10775"/>
<reference evidence="3" key="1">
    <citation type="submission" date="2016-02" db="EMBL/GenBank/DDBJ databases">
        <authorList>
            <person name="Holder M.E."/>
            <person name="Ajami N.J."/>
            <person name="Petrosino J.F."/>
        </authorList>
    </citation>
    <scope>NUCLEOTIDE SEQUENCE [LARGE SCALE GENOMIC DNA]</scope>
    <source>
        <strain evidence="3">CCUG 45958</strain>
    </source>
</reference>
<feature type="domain" description="Glycosyl transferase family 1" evidence="1">
    <location>
        <begin position="101"/>
        <end position="259"/>
    </location>
</feature>